<proteinExistence type="predicted"/>
<dbReference type="InterPro" id="IPR001452">
    <property type="entry name" value="SH3_domain"/>
</dbReference>
<evidence type="ECO:0000256" key="3">
    <source>
        <dbReference type="PROSITE-ProRule" id="PRU00168"/>
    </source>
</evidence>
<reference evidence="6" key="1">
    <citation type="submission" date="2022-08" db="EMBL/GenBank/DDBJ databases">
        <title>Novel sulfate-reducing endosymbionts in the free-living metamonad Anaeramoeba.</title>
        <authorList>
            <person name="Jerlstrom-Hultqvist J."/>
            <person name="Cepicka I."/>
            <person name="Gallot-Lavallee L."/>
            <person name="Salas-Leiva D."/>
            <person name="Curtis B.A."/>
            <person name="Zahonova K."/>
            <person name="Pipaliya S."/>
            <person name="Dacks J."/>
            <person name="Roger A.J."/>
        </authorList>
    </citation>
    <scope>NUCLEOTIDE SEQUENCE</scope>
    <source>
        <strain evidence="6">Schooner1</strain>
    </source>
</reference>
<dbReference type="InterPro" id="IPR008937">
    <property type="entry name" value="Ras-like_GEF"/>
</dbReference>
<comment type="caution">
    <text evidence="6">The sequence shown here is derived from an EMBL/GenBank/DDBJ whole genome shotgun (WGS) entry which is preliminary data.</text>
</comment>
<evidence type="ECO:0000256" key="4">
    <source>
        <dbReference type="SAM" id="MobiDB-lite"/>
    </source>
</evidence>
<dbReference type="Gene3D" id="1.10.840.10">
    <property type="entry name" value="Ras guanine-nucleotide exchange factors catalytic domain"/>
    <property type="match status" value="1"/>
</dbReference>
<dbReference type="InterPro" id="IPR023578">
    <property type="entry name" value="Ras_GEF_dom_sf"/>
</dbReference>
<protein>
    <submittedName>
        <fullName evidence="6">Guanine nucleotide exchange factor</fullName>
    </submittedName>
</protein>
<feature type="compositionally biased region" description="Basic and acidic residues" evidence="4">
    <location>
        <begin position="76"/>
        <end position="110"/>
    </location>
</feature>
<dbReference type="Pfam" id="PF07653">
    <property type="entry name" value="SH3_2"/>
    <property type="match status" value="1"/>
</dbReference>
<gene>
    <name evidence="6" type="ORF">M0813_11359</name>
</gene>
<sequence>MTNQNFRNNRKVKSLQTQSSYQQAHVSVISLIQFFENQLNDDLLNAILEPFFSHRFDALNFLPVVEDEDLDEQEQGNEKEQYKDQIVEEDKGEKGEKEGIKEKPPKLPERKHNYHIVSSIIQKTKSTNEQKSSVNHLRNKLERMKKGKQTDHKKPKTKNVSTNIQNEKKIIDLENEMNSMLLELNIPNPNINQRKEEKNKSTQQKPQKQKKIIPKRTNLLRKRMIQRRKKIKILSPKEIFLQSKLEISLSKKLIQKQLNGLNNVPLESKKLSNNFFDWNKNKRKIQKNAIDFINQSTSFHPSISLLTLFQKQLDRNLVAIYRLRNKVQQNKNSNKPHEKYFIANRDLCPTDKQYLSFKKGDVIRLIVLNTKKKWPGNEYGEINGVIGKFDLKNTFEPEKYISDSLYIKKMQKKKTQVPKLPKKINWKYFNIFDLDAEETAKQITISEFEAFCDLEFTEFLQQSWNKSHLWVRSQNLRKMIKRFNSFSFWISTMILQGEKLSQRKHAISYFISVANHLRELNNFNSLMGVMSALQSTSVGRLKHTLNSLPKSDLQKIQGFADLMSSQKAFHTYRTALQKAFDDGKPAIPFLGIHLTDLTFLDETKKTFILDNQYSQEKLETMIKAIRNILKFQTRPYFLSPVPQLQKYFMNYPTLLEEQLYQLSLKREPRGVKLNELIL</sequence>
<dbReference type="Gene3D" id="2.30.30.40">
    <property type="entry name" value="SH3 Domains"/>
    <property type="match status" value="1"/>
</dbReference>
<feature type="compositionally biased region" description="Basic and acidic residues" evidence="4">
    <location>
        <begin position="139"/>
        <end position="152"/>
    </location>
</feature>
<feature type="region of interest" description="Disordered" evidence="4">
    <location>
        <begin position="69"/>
        <end position="110"/>
    </location>
</feature>
<dbReference type="SUPFAM" id="SSF50044">
    <property type="entry name" value="SH3-domain"/>
    <property type="match status" value="1"/>
</dbReference>
<dbReference type="EMBL" id="JAOAOG010000004">
    <property type="protein sequence ID" value="KAJ6255483.1"/>
    <property type="molecule type" value="Genomic_DNA"/>
</dbReference>
<feature type="region of interest" description="Disordered" evidence="4">
    <location>
        <begin position="122"/>
        <end position="163"/>
    </location>
</feature>
<feature type="domain" description="Ras-GEF" evidence="5">
    <location>
        <begin position="435"/>
        <end position="669"/>
    </location>
</feature>
<evidence type="ECO:0000256" key="2">
    <source>
        <dbReference type="ARBA" id="ARBA00022658"/>
    </source>
</evidence>
<evidence type="ECO:0000313" key="6">
    <source>
        <dbReference type="EMBL" id="KAJ6255483.1"/>
    </source>
</evidence>
<dbReference type="InterPro" id="IPR036028">
    <property type="entry name" value="SH3-like_dom_sf"/>
</dbReference>
<evidence type="ECO:0000313" key="7">
    <source>
        <dbReference type="Proteomes" id="UP001150062"/>
    </source>
</evidence>
<dbReference type="PANTHER" id="PTHR23113:SF99">
    <property type="entry name" value="RASGEF DOMAIN-CONTAINING PROTEIN"/>
    <property type="match status" value="1"/>
</dbReference>
<keyword evidence="7" id="KW-1185">Reference proteome</keyword>
<dbReference type="SUPFAM" id="SSF48366">
    <property type="entry name" value="Ras GEF"/>
    <property type="match status" value="1"/>
</dbReference>
<dbReference type="Pfam" id="PF00617">
    <property type="entry name" value="RasGEF"/>
    <property type="match status" value="1"/>
</dbReference>
<feature type="region of interest" description="Disordered" evidence="4">
    <location>
        <begin position="189"/>
        <end position="211"/>
    </location>
</feature>
<dbReference type="PANTHER" id="PTHR23113">
    <property type="entry name" value="GUANINE NUCLEOTIDE EXCHANGE FACTOR"/>
    <property type="match status" value="1"/>
</dbReference>
<evidence type="ECO:0000256" key="1">
    <source>
        <dbReference type="ARBA" id="ARBA00022443"/>
    </source>
</evidence>
<keyword evidence="2 3" id="KW-0344">Guanine-nucleotide releasing factor</keyword>
<accession>A0ABQ8ZF16</accession>
<dbReference type="Proteomes" id="UP001150062">
    <property type="component" value="Unassembled WGS sequence"/>
</dbReference>
<feature type="compositionally biased region" description="Polar residues" evidence="4">
    <location>
        <begin position="122"/>
        <end position="136"/>
    </location>
</feature>
<evidence type="ECO:0000259" key="5">
    <source>
        <dbReference type="PROSITE" id="PS50009"/>
    </source>
</evidence>
<keyword evidence="1" id="KW-0728">SH3 domain</keyword>
<name>A0ABQ8ZF16_9EUKA</name>
<dbReference type="InterPro" id="IPR001895">
    <property type="entry name" value="RASGEF_cat_dom"/>
</dbReference>
<dbReference type="SMART" id="SM00147">
    <property type="entry name" value="RasGEF"/>
    <property type="match status" value="1"/>
</dbReference>
<dbReference type="PROSITE" id="PS50009">
    <property type="entry name" value="RASGEF_CAT"/>
    <property type="match status" value="1"/>
</dbReference>
<dbReference type="CDD" id="cd00155">
    <property type="entry name" value="RasGEF"/>
    <property type="match status" value="1"/>
</dbReference>
<organism evidence="6 7">
    <name type="scientific">Anaeramoeba flamelloides</name>
    <dbReference type="NCBI Taxonomy" id="1746091"/>
    <lineage>
        <taxon>Eukaryota</taxon>
        <taxon>Metamonada</taxon>
        <taxon>Anaeramoebidae</taxon>
        <taxon>Anaeramoeba</taxon>
    </lineage>
</organism>
<dbReference type="InterPro" id="IPR036964">
    <property type="entry name" value="RASGEF_cat_dom_sf"/>
</dbReference>